<evidence type="ECO:0000259" key="8">
    <source>
        <dbReference type="PROSITE" id="PS51072"/>
    </source>
</evidence>
<protein>
    <submittedName>
        <fullName evidence="9">Uncharacterized protein</fullName>
    </submittedName>
</protein>
<dbReference type="InterPro" id="IPR028565">
    <property type="entry name" value="MHD"/>
</dbReference>
<dbReference type="FunFam" id="2.60.40.1170:FF:000022">
    <property type="entry name" value="AP-1 complex subunit mu"/>
    <property type="match status" value="1"/>
</dbReference>
<feature type="compositionally biased region" description="Low complexity" evidence="6">
    <location>
        <begin position="403"/>
        <end position="412"/>
    </location>
</feature>
<feature type="compositionally biased region" description="Acidic residues" evidence="6">
    <location>
        <begin position="379"/>
        <end position="395"/>
    </location>
</feature>
<dbReference type="InterPro" id="IPR036168">
    <property type="entry name" value="AP2_Mu_C_sf"/>
</dbReference>
<feature type="compositionally biased region" description="Basic and acidic residues" evidence="6">
    <location>
        <begin position="316"/>
        <end position="342"/>
    </location>
</feature>
<feature type="compositionally biased region" description="Polar residues" evidence="6">
    <location>
        <begin position="225"/>
        <end position="244"/>
    </location>
</feature>
<feature type="compositionally biased region" description="Low complexity" evidence="6">
    <location>
        <begin position="706"/>
        <end position="724"/>
    </location>
</feature>
<feature type="region of interest" description="Disordered" evidence="6">
    <location>
        <begin position="1566"/>
        <end position="1627"/>
    </location>
</feature>
<evidence type="ECO:0000313" key="10">
    <source>
        <dbReference type="Proteomes" id="UP001152747"/>
    </source>
</evidence>
<dbReference type="FunFam" id="2.60.40.1170:FF:000018">
    <property type="entry name" value="stonin-2 isoform X2"/>
    <property type="match status" value="1"/>
</dbReference>
<evidence type="ECO:0000256" key="6">
    <source>
        <dbReference type="SAM" id="MobiDB-lite"/>
    </source>
</evidence>
<evidence type="ECO:0000256" key="1">
    <source>
        <dbReference type="ARBA" id="ARBA00004496"/>
    </source>
</evidence>
<feature type="domain" description="MHD" evidence="8">
    <location>
        <begin position="1232"/>
        <end position="1551"/>
    </location>
</feature>
<evidence type="ECO:0000259" key="7">
    <source>
        <dbReference type="PROSITE" id="PS51070"/>
    </source>
</evidence>
<gene>
    <name evidence="9" type="ORF">CAMP_LOCUS12873</name>
</gene>
<feature type="region of interest" description="Disordered" evidence="6">
    <location>
        <begin position="225"/>
        <end position="436"/>
    </location>
</feature>
<dbReference type="FunFam" id="2.60.40.1170:FF:000016">
    <property type="entry name" value="AP-1 complex subunit mu"/>
    <property type="match status" value="1"/>
</dbReference>
<dbReference type="SUPFAM" id="SSF49447">
    <property type="entry name" value="Second domain of Mu2 adaptin subunit (ap50) of ap2 adaptor"/>
    <property type="match status" value="1"/>
</dbReference>
<comment type="subcellular location">
    <subcellularLocation>
        <location evidence="1">Cytoplasm</location>
    </subcellularLocation>
</comment>
<feature type="region of interest" description="Disordered" evidence="6">
    <location>
        <begin position="71"/>
        <end position="181"/>
    </location>
</feature>
<feature type="compositionally biased region" description="Basic and acidic residues" evidence="6">
    <location>
        <begin position="279"/>
        <end position="301"/>
    </location>
</feature>
<dbReference type="PROSITE" id="PS51072">
    <property type="entry name" value="MHD"/>
    <property type="match status" value="1"/>
</dbReference>
<feature type="compositionally biased region" description="Pro residues" evidence="6">
    <location>
        <begin position="670"/>
        <end position="679"/>
    </location>
</feature>
<comment type="similarity">
    <text evidence="2">Belongs to the Stoned B family.</text>
</comment>
<dbReference type="EMBL" id="CANHGI010000005">
    <property type="protein sequence ID" value="CAI5450236.1"/>
    <property type="molecule type" value="Genomic_DNA"/>
</dbReference>
<dbReference type="GO" id="GO:0006897">
    <property type="term" value="P:endocytosis"/>
    <property type="evidence" value="ECO:0007669"/>
    <property type="project" value="UniProtKB-KW"/>
</dbReference>
<evidence type="ECO:0000256" key="5">
    <source>
        <dbReference type="ARBA" id="ARBA00022737"/>
    </source>
</evidence>
<feature type="compositionally biased region" description="Pro residues" evidence="6">
    <location>
        <begin position="143"/>
        <end position="155"/>
    </location>
</feature>
<feature type="compositionally biased region" description="Polar residues" evidence="6">
    <location>
        <begin position="1022"/>
        <end position="1039"/>
    </location>
</feature>
<dbReference type="InterPro" id="IPR012320">
    <property type="entry name" value="SHD_dom"/>
</dbReference>
<feature type="domain" description="SHD" evidence="7">
    <location>
        <begin position="1081"/>
        <end position="1228"/>
    </location>
</feature>
<dbReference type="GO" id="GO:0045202">
    <property type="term" value="C:synapse"/>
    <property type="evidence" value="ECO:0007669"/>
    <property type="project" value="UniProtKB-ARBA"/>
</dbReference>
<comment type="caution">
    <text evidence="9">The sequence shown here is derived from an EMBL/GenBank/DDBJ whole genome shotgun (WGS) entry which is preliminary data.</text>
</comment>
<feature type="compositionally biased region" description="Polar residues" evidence="6">
    <location>
        <begin position="1582"/>
        <end position="1596"/>
    </location>
</feature>
<feature type="region of interest" description="Disordered" evidence="6">
    <location>
        <begin position="790"/>
        <end position="812"/>
    </location>
</feature>
<feature type="compositionally biased region" description="Basic and acidic residues" evidence="6">
    <location>
        <begin position="682"/>
        <end position="692"/>
    </location>
</feature>
<organism evidence="9 10">
    <name type="scientific">Caenorhabditis angaria</name>
    <dbReference type="NCBI Taxonomy" id="860376"/>
    <lineage>
        <taxon>Eukaryota</taxon>
        <taxon>Metazoa</taxon>
        <taxon>Ecdysozoa</taxon>
        <taxon>Nematoda</taxon>
        <taxon>Chromadorea</taxon>
        <taxon>Rhabditida</taxon>
        <taxon>Rhabditina</taxon>
        <taxon>Rhabditomorpha</taxon>
        <taxon>Rhabditoidea</taxon>
        <taxon>Rhabditidae</taxon>
        <taxon>Peloderinae</taxon>
        <taxon>Caenorhabditis</taxon>
    </lineage>
</organism>
<evidence type="ECO:0000313" key="9">
    <source>
        <dbReference type="EMBL" id="CAI5450236.1"/>
    </source>
</evidence>
<dbReference type="PROSITE" id="PS51070">
    <property type="entry name" value="SHD"/>
    <property type="match status" value="1"/>
</dbReference>
<keyword evidence="10" id="KW-1185">Reference proteome</keyword>
<evidence type="ECO:0000256" key="2">
    <source>
        <dbReference type="ARBA" id="ARBA00005579"/>
    </source>
</evidence>
<dbReference type="OrthoDB" id="10063141at2759"/>
<dbReference type="Gene3D" id="2.60.40.1170">
    <property type="entry name" value="Mu homology domain, subdomain B"/>
    <property type="match status" value="1"/>
</dbReference>
<name>A0A9P1N6V9_9PELO</name>
<dbReference type="Proteomes" id="UP001152747">
    <property type="component" value="Unassembled WGS sequence"/>
</dbReference>
<feature type="region of interest" description="Disordered" evidence="6">
    <location>
        <begin position="653"/>
        <end position="748"/>
    </location>
</feature>
<evidence type="ECO:0000256" key="3">
    <source>
        <dbReference type="ARBA" id="ARBA00022490"/>
    </source>
</evidence>
<evidence type="ECO:0000256" key="4">
    <source>
        <dbReference type="ARBA" id="ARBA00022583"/>
    </source>
</evidence>
<feature type="compositionally biased region" description="Basic and acidic residues" evidence="6">
    <location>
        <begin position="116"/>
        <end position="128"/>
    </location>
</feature>
<keyword evidence="4" id="KW-0254">Endocytosis</keyword>
<feature type="region of interest" description="Disordered" evidence="6">
    <location>
        <begin position="1021"/>
        <end position="1045"/>
    </location>
</feature>
<accession>A0A9P1N6V9</accession>
<dbReference type="GO" id="GO:0005737">
    <property type="term" value="C:cytoplasm"/>
    <property type="evidence" value="ECO:0007669"/>
    <property type="project" value="UniProtKB-SubCell"/>
</dbReference>
<feature type="compositionally biased region" description="Basic and acidic residues" evidence="6">
    <location>
        <begin position="363"/>
        <end position="378"/>
    </location>
</feature>
<keyword evidence="3" id="KW-0963">Cytoplasm</keyword>
<dbReference type="InterPro" id="IPR050431">
    <property type="entry name" value="Adaptor_comp_med_subunit"/>
</dbReference>
<keyword evidence="5" id="KW-0677">Repeat</keyword>
<sequence length="1639" mass="183070">MSWRYEDEGGGGNSSNYDPHGGRNAFRMNSDEISASERSMRAMRSFTQSIDDENLGGPPELPASLDIDQIPLGTMSTSDTNDTIIEIRSGTSSRKVDPQLGETQKYKMAVPGPGHSEQEQELHKSLIRDEEDAEVEGLMGAPQGPPGPQGPPEPPSSLNFELRHAYDQKIRKRPTTPTSGCVLDGIAFLAEQEIQERKSEEEKIRVSIPKKKRAENMSEFFEQMHSQIPGQTRRGSVSGRTTPLNDYEGDILDENPNYKNKAPPAPVVHRRSSVEWENFADKMDEAEQREAARSEKEDDVISKNPEVNYDVSRNQEGSEREETQQTVRDAEKQVPSKADKKLAFYAKPPTVEITSPDAPHQGAFHDVKEPKNAPKLVEEAEEEEEEEPQFSEDMDEERRRFSAENPAENAENLAKTVEYSGAQAENGSLAENQESYDPNAYPGYIWNYETQQWDYDPNYVQAQDQAQDQAQAYDYSAYEAQQKAYDEVYGEGAYAVAYGDPQAQAQAYPEAYDQATYEAQQKAYDEVYGEGAYAAAYGAPQAQAQTEDQAAYDYDQAYGEGAYAAALQAQAEAYQAQDQAYVEAQQPVEGQAQAQEYDYSAYGGYEGYLEACRQYDEAQAYQAEPEAQAYQAQEQAYQAEAQAYQAPAPIKPLFEQAPTNDPYAWDAPAQPEPYKPPTPEEPELKPEPELEPKPAPARPGPPARPEAPQANRAPPRPPAASGKSAPPPRPAAAAPKKEKEPKEEEDAWAQFKKMTEKVSDLVKNTESTLKNLEETSAANDIKDESYFAQIGGSQGFGKKGGASPPQDFDAEDAMDRAAQELAIKLASMRTDIGEWKAPEMVEAVPKPVADLKRTDSASAIPPRKKSSIKDVQQDSGGSLELPAHLATSQQDPDPVGDFAPDDPILSAPAWADFETSDPVLPPSESGFFSASNKDSADPFSASAGQRDAEDDPFVVGERNAEKEATTPVADPFAPQQAALIDESYDPFAVVSVEEVVAMAKAKAEQAAANAENDEDFYARQSPALSTPTPEGGSPISQARPNRFEDDFKCPPQGTLDTPTPLYDEDDSQPLGDFIPKFNGDGWDLMVRHPIKKKSFMAERCWKPCFVKLHGQTLYVFNDKKDSSPIQELLLQATYSLSDTTLQAYDVYGKIHTVKLQFVVYKEKVGIRPGQISRLVDGHVTKYGLPLEHSAQCTVLLKFGSLNAADLQSFVTTIEDVLFKCSISRTAKPIYKQDEVQVHCYDEYSAYVDKDGVLSDQKARVRLFCLAFLTGSPVLEVGLNDRRRQGKEIVRRKDILPMYTERWIRFENLDFHSIINQNEFDKEQVISFSPPDGCFFEIMRFRVRPPRNREKAMSVKCVMKIAGSKVEIRIEAMAAAQIQRTRGSDERRQIPCEDIAIRFPIPEAWIYLFREERHWGVGSIHSKKLRPGKVKNLKDRLLGAVQTSEANLIECAIGEAKYEHVYRSLVWRIPRLPEKHHAAYKAHLLKCRFELSSFDLMPEAFLPRCDVEFTMPLATVSNTVVRSVSVEQHEDSDRVEKFVRYVAKYQYKVEIDYVQCANLDLDMADPSVNPEAASAPVPDMHQPTFNHPDQNAENQQGYRIDFNEAEMGGANRPRDDSSSDDEVDSHKMPIIQIDMKNYGY</sequence>
<feature type="compositionally biased region" description="Polar residues" evidence="6">
    <location>
        <begin position="74"/>
        <end position="93"/>
    </location>
</feature>
<reference evidence="9" key="1">
    <citation type="submission" date="2022-11" db="EMBL/GenBank/DDBJ databases">
        <authorList>
            <person name="Kikuchi T."/>
        </authorList>
    </citation>
    <scope>NUCLEOTIDE SEQUENCE</scope>
    <source>
        <strain evidence="9">PS1010</strain>
    </source>
</reference>
<feature type="region of interest" description="Disordered" evidence="6">
    <location>
        <begin position="844"/>
        <end position="953"/>
    </location>
</feature>
<feature type="compositionally biased region" description="Pro residues" evidence="6">
    <location>
        <begin position="693"/>
        <end position="705"/>
    </location>
</feature>
<feature type="region of interest" description="Disordered" evidence="6">
    <location>
        <begin position="1"/>
        <end position="28"/>
    </location>
</feature>
<proteinExistence type="inferred from homology"/>
<dbReference type="Pfam" id="PF00928">
    <property type="entry name" value="Adap_comp_sub"/>
    <property type="match status" value="1"/>
</dbReference>
<dbReference type="PANTHER" id="PTHR10529">
    <property type="entry name" value="AP COMPLEX SUBUNIT MU"/>
    <property type="match status" value="1"/>
</dbReference>
<feature type="compositionally biased region" description="Polar residues" evidence="6">
    <location>
        <begin position="423"/>
        <end position="436"/>
    </location>
</feature>